<dbReference type="AlphaFoldDB" id="B3S692"/>
<dbReference type="GeneID" id="6756944"/>
<keyword evidence="3" id="KW-1185">Reference proteome</keyword>
<dbReference type="eggNOG" id="ENOG502QS21">
    <property type="taxonomic scope" value="Eukaryota"/>
</dbReference>
<dbReference type="PANTHER" id="PTHR31701:SF2">
    <property type="entry name" value="ENDOPLASMIC RETICULUM MEMBRANE-ASSOCIATED RNA DEGRADATION PROTEIN"/>
    <property type="match status" value="1"/>
</dbReference>
<protein>
    <recommendedName>
        <fullName evidence="1">DUF4209 domain-containing protein</fullName>
    </recommendedName>
</protein>
<dbReference type="Pfam" id="PF13910">
    <property type="entry name" value="DUF4209"/>
    <property type="match status" value="1"/>
</dbReference>
<dbReference type="Proteomes" id="UP000009022">
    <property type="component" value="Unassembled WGS sequence"/>
</dbReference>
<evidence type="ECO:0000313" key="3">
    <source>
        <dbReference type="Proteomes" id="UP000009022"/>
    </source>
</evidence>
<dbReference type="CTD" id="6756944"/>
<dbReference type="STRING" id="10228.B3S692"/>
<feature type="domain" description="DUF4209" evidence="1">
    <location>
        <begin position="173"/>
        <end position="255"/>
    </location>
</feature>
<dbReference type="InParanoid" id="B3S692"/>
<evidence type="ECO:0000313" key="2">
    <source>
        <dbReference type="EMBL" id="EDV21716.1"/>
    </source>
</evidence>
<dbReference type="OrthoDB" id="49386at2759"/>
<dbReference type="OMA" id="QRGEVCW"/>
<gene>
    <name evidence="2" type="ORF">TRIADDRAFT_59722</name>
</gene>
<reference evidence="2 3" key="1">
    <citation type="journal article" date="2008" name="Nature">
        <title>The Trichoplax genome and the nature of placozoans.</title>
        <authorList>
            <person name="Srivastava M."/>
            <person name="Begovic E."/>
            <person name="Chapman J."/>
            <person name="Putnam N.H."/>
            <person name="Hellsten U."/>
            <person name="Kawashima T."/>
            <person name="Kuo A."/>
            <person name="Mitros T."/>
            <person name="Salamov A."/>
            <person name="Carpenter M.L."/>
            <person name="Signorovitch A.Y."/>
            <person name="Moreno M.A."/>
            <person name="Kamm K."/>
            <person name="Grimwood J."/>
            <person name="Schmutz J."/>
            <person name="Shapiro H."/>
            <person name="Grigoriev I.V."/>
            <person name="Buss L.W."/>
            <person name="Schierwater B."/>
            <person name="Dellaporta S.L."/>
            <person name="Rokhsar D.S."/>
        </authorList>
    </citation>
    <scope>NUCLEOTIDE SEQUENCE [LARGE SCALE GENOMIC DNA]</scope>
    <source>
        <strain evidence="2 3">Grell-BS-1999</strain>
    </source>
</reference>
<proteinExistence type="predicted"/>
<dbReference type="EMBL" id="DS985252">
    <property type="protein sequence ID" value="EDV21716.1"/>
    <property type="molecule type" value="Genomic_DNA"/>
</dbReference>
<name>B3S692_TRIAD</name>
<dbReference type="HOGENOM" id="CLU_026135_0_0_1"/>
<evidence type="ECO:0000259" key="1">
    <source>
        <dbReference type="Pfam" id="PF13910"/>
    </source>
</evidence>
<accession>B3S692</accession>
<dbReference type="PANTHER" id="PTHR31701">
    <property type="entry name" value="ENDOPLASMIC RETICULUM MEMBRANE-ASSOCIATED RNA DEGRADATION PROTEIN"/>
    <property type="match status" value="1"/>
</dbReference>
<dbReference type="InterPro" id="IPR025209">
    <property type="entry name" value="DUF4209"/>
</dbReference>
<dbReference type="InterPro" id="IPR039635">
    <property type="entry name" value="ERMARD"/>
</dbReference>
<dbReference type="RefSeq" id="XP_002115864.1">
    <property type="nucleotide sequence ID" value="XM_002115828.1"/>
</dbReference>
<dbReference type="FunCoup" id="B3S692">
    <property type="interactions" value="815"/>
</dbReference>
<sequence>MSEIIQKNMNNQIDNDFLDIPAIKNDEYSALSDSVQNLIQIFHTSYSSLHHSIHSDYFCLDVNNRLIIWKNLDLPSISELYRYECSGYNSNEFNAKPNGKFKEAIISIAKIAYQIHNDLASASVEQMLKWYVPCTLWLGNQFVKTFKELILLLKSVDDTDCLLGVSLLTAATERVLIDIIGSAAPTTERPRFLRDLLRSSQLTELFEPTAISCFYLLIGSPQGLNLRNLTWHGFIRPKEIPKQCLTLLIVMTASLKGALKDQQFVIEHLPLIDLHQMKVDYGFPVVTSQDCISLKKLFQLSSIIPRSRVQIWVTSINHFLSERYLDCLTLLLPQFEHSLRILFAGVNHCQHRIITAENSMLFTTLTEILAAKLPTGGINCLCQELSDNYLVLLMDLLMYPEGLRLRDRISHADVVPESLTKDTASVVLIAVFLICYKYCATCGPDKVYVQKFVSIYNTYESKHHPYLLIKEEIKGIVARMKLAHSLTLKVESYNNYNVAIVNEAERINFNKFDDGYNNLKMSFLHQLCHSINLCIDKDKSMLSEIFDRLLDQTAYQLSKSPPNPLFRSRQEQQIAKLLRAITMQTRSIINNVLSAHSAMSTLWSTGQMRSRKRINFQKFCEYLPVILCYVCVILLYVSTEWNQLNFTANRFEKLCIQLKAILCICENTASSTEYKKSQWDRALHVLSKLIHQFKY</sequence>
<dbReference type="PhylomeDB" id="B3S692"/>
<organism evidence="2 3">
    <name type="scientific">Trichoplax adhaerens</name>
    <name type="common">Trichoplax reptans</name>
    <dbReference type="NCBI Taxonomy" id="10228"/>
    <lineage>
        <taxon>Eukaryota</taxon>
        <taxon>Metazoa</taxon>
        <taxon>Placozoa</taxon>
        <taxon>Uniplacotomia</taxon>
        <taxon>Trichoplacea</taxon>
        <taxon>Trichoplacidae</taxon>
        <taxon>Trichoplax</taxon>
    </lineage>
</organism>
<dbReference type="KEGG" id="tad:TRIADDRAFT_59722"/>